<dbReference type="AlphaFoldDB" id="A0A5N0TIQ5"/>
<dbReference type="Proteomes" id="UP000326838">
    <property type="component" value="Unassembled WGS sequence"/>
</dbReference>
<dbReference type="RefSeq" id="WP_150892248.1">
    <property type="nucleotide sequence ID" value="NZ_VYUY01000006.1"/>
</dbReference>
<organism evidence="1 2">
    <name type="scientific">Microbacterium caowuchunii</name>
    <dbReference type="NCBI Taxonomy" id="2614638"/>
    <lineage>
        <taxon>Bacteria</taxon>
        <taxon>Bacillati</taxon>
        <taxon>Actinomycetota</taxon>
        <taxon>Actinomycetes</taxon>
        <taxon>Micrococcales</taxon>
        <taxon>Microbacteriaceae</taxon>
        <taxon>Microbacterium</taxon>
    </lineage>
</organism>
<gene>
    <name evidence="1" type="ORF">F6B40_04145</name>
</gene>
<evidence type="ECO:0000313" key="2">
    <source>
        <dbReference type="Proteomes" id="UP000326838"/>
    </source>
</evidence>
<proteinExistence type="predicted"/>
<protein>
    <submittedName>
        <fullName evidence="1">Uncharacterized protein</fullName>
    </submittedName>
</protein>
<reference evidence="2" key="1">
    <citation type="submission" date="2019-09" db="EMBL/GenBank/DDBJ databases">
        <title>Mumia zhuanghuii sp. nov. isolated from the intestinal contents of plateau pika (Ochotona curzoniae) in the Qinghai-Tibet plateau of China.</title>
        <authorList>
            <person name="Tian Z."/>
        </authorList>
    </citation>
    <scope>NUCLEOTIDE SEQUENCE [LARGE SCALE GENOMIC DNA]</scope>
    <source>
        <strain evidence="2">L-033</strain>
    </source>
</reference>
<accession>A0A5N0TIQ5</accession>
<dbReference type="EMBL" id="VYUY01000006">
    <property type="protein sequence ID" value="KAA9134892.1"/>
    <property type="molecule type" value="Genomic_DNA"/>
</dbReference>
<comment type="caution">
    <text evidence="1">The sequence shown here is derived from an EMBL/GenBank/DDBJ whole genome shotgun (WGS) entry which is preliminary data.</text>
</comment>
<keyword evidence="2" id="KW-1185">Reference proteome</keyword>
<name>A0A5N0TIQ5_9MICO</name>
<evidence type="ECO:0000313" key="1">
    <source>
        <dbReference type="EMBL" id="KAA9134892.1"/>
    </source>
</evidence>
<sequence length="87" mass="10271">MASQEIEHDLTIWMVDEVPARMYYAGRRWRVTDRPTRLRESVWSAALEEHGPGLYGWRFQATDDRGSSVVFDVYRGAAQWHVHRSYT</sequence>